<proteinExistence type="predicted"/>
<gene>
    <name evidence="1" type="ORF">IWQ62_005489</name>
</gene>
<dbReference type="Proteomes" id="UP001150925">
    <property type="component" value="Unassembled WGS sequence"/>
</dbReference>
<dbReference type="EMBL" id="JANBPY010002297">
    <property type="protein sequence ID" value="KAJ1955621.1"/>
    <property type="molecule type" value="Genomic_DNA"/>
</dbReference>
<sequence>MELRQENTLLKLKLHAFNQPQSRETASREANIHASNDKRLLTRAFIHQDKQYWKYQLWKVDDMNPLDCKHLIKEFMLLFKVNDPRHLIAWLSLRRLRAAERRTRPA</sequence>
<reference evidence="1" key="1">
    <citation type="submission" date="2022-07" db="EMBL/GenBank/DDBJ databases">
        <title>Phylogenomic reconstructions and comparative analyses of Kickxellomycotina fungi.</title>
        <authorList>
            <person name="Reynolds N.K."/>
            <person name="Stajich J.E."/>
            <person name="Barry K."/>
            <person name="Grigoriev I.V."/>
            <person name="Crous P."/>
            <person name="Smith M.E."/>
        </authorList>
    </citation>
    <scope>NUCLEOTIDE SEQUENCE</scope>
    <source>
        <strain evidence="1">RSA 1196</strain>
    </source>
</reference>
<name>A0A9W8DZL1_9FUNG</name>
<dbReference type="AlphaFoldDB" id="A0A9W8DZL1"/>
<dbReference type="OrthoDB" id="5599116at2759"/>
<accession>A0A9W8DZL1</accession>
<keyword evidence="2" id="KW-1185">Reference proteome</keyword>
<evidence type="ECO:0000313" key="2">
    <source>
        <dbReference type="Proteomes" id="UP001150925"/>
    </source>
</evidence>
<protein>
    <submittedName>
        <fullName evidence="1">Uncharacterized protein</fullName>
    </submittedName>
</protein>
<comment type="caution">
    <text evidence="1">The sequence shown here is derived from an EMBL/GenBank/DDBJ whole genome shotgun (WGS) entry which is preliminary data.</text>
</comment>
<organism evidence="1 2">
    <name type="scientific">Dispira parvispora</name>
    <dbReference type="NCBI Taxonomy" id="1520584"/>
    <lineage>
        <taxon>Eukaryota</taxon>
        <taxon>Fungi</taxon>
        <taxon>Fungi incertae sedis</taxon>
        <taxon>Zoopagomycota</taxon>
        <taxon>Kickxellomycotina</taxon>
        <taxon>Dimargaritomycetes</taxon>
        <taxon>Dimargaritales</taxon>
        <taxon>Dimargaritaceae</taxon>
        <taxon>Dispira</taxon>
    </lineage>
</organism>
<evidence type="ECO:0000313" key="1">
    <source>
        <dbReference type="EMBL" id="KAJ1955621.1"/>
    </source>
</evidence>